<dbReference type="GO" id="GO:0003677">
    <property type="term" value="F:DNA binding"/>
    <property type="evidence" value="ECO:0007669"/>
    <property type="project" value="InterPro"/>
</dbReference>
<evidence type="ECO:0000259" key="2">
    <source>
        <dbReference type="PROSITE" id="PS50930"/>
    </source>
</evidence>
<dbReference type="Gene3D" id="2.40.50.1020">
    <property type="entry name" value="LytTr DNA-binding domain"/>
    <property type="match status" value="1"/>
</dbReference>
<dbReference type="Pfam" id="PF04397">
    <property type="entry name" value="LytTR"/>
    <property type="match status" value="1"/>
</dbReference>
<dbReference type="STRING" id="332977.SAMN05421740_112104"/>
<keyword evidence="1" id="KW-1133">Transmembrane helix</keyword>
<keyword evidence="1" id="KW-0472">Membrane</keyword>
<accession>A0A1H7TVJ2</accession>
<feature type="transmembrane region" description="Helical" evidence="1">
    <location>
        <begin position="21"/>
        <end position="40"/>
    </location>
</feature>
<proteinExistence type="predicted"/>
<protein>
    <submittedName>
        <fullName evidence="3">Transcriptional regulator, LytTR family</fullName>
    </submittedName>
</protein>
<feature type="transmembrane region" description="Helical" evidence="1">
    <location>
        <begin position="52"/>
        <end position="73"/>
    </location>
</feature>
<keyword evidence="1" id="KW-0812">Transmembrane</keyword>
<dbReference type="OrthoDB" id="1118393at2"/>
<evidence type="ECO:0000313" key="3">
    <source>
        <dbReference type="EMBL" id="SEL88575.1"/>
    </source>
</evidence>
<feature type="transmembrane region" description="Helical" evidence="1">
    <location>
        <begin position="125"/>
        <end position="146"/>
    </location>
</feature>
<feature type="transmembrane region" description="Helical" evidence="1">
    <location>
        <begin position="93"/>
        <end position="113"/>
    </location>
</feature>
<dbReference type="PROSITE" id="PS50930">
    <property type="entry name" value="HTH_LYTTR"/>
    <property type="match status" value="1"/>
</dbReference>
<evidence type="ECO:0000256" key="1">
    <source>
        <dbReference type="SAM" id="Phobius"/>
    </source>
</evidence>
<dbReference type="AlphaFoldDB" id="A0A1H7TVJ2"/>
<organism evidence="3 4">
    <name type="scientific">Parapedobacter koreensis</name>
    <dbReference type="NCBI Taxonomy" id="332977"/>
    <lineage>
        <taxon>Bacteria</taxon>
        <taxon>Pseudomonadati</taxon>
        <taxon>Bacteroidota</taxon>
        <taxon>Sphingobacteriia</taxon>
        <taxon>Sphingobacteriales</taxon>
        <taxon>Sphingobacteriaceae</taxon>
        <taxon>Parapedobacter</taxon>
    </lineage>
</organism>
<dbReference type="EMBL" id="FNZR01000012">
    <property type="protein sequence ID" value="SEL88575.1"/>
    <property type="molecule type" value="Genomic_DNA"/>
</dbReference>
<keyword evidence="4" id="KW-1185">Reference proteome</keyword>
<dbReference type="Proteomes" id="UP000198916">
    <property type="component" value="Unassembled WGS sequence"/>
</dbReference>
<gene>
    <name evidence="3" type="ORF">SAMN05421740_112104</name>
</gene>
<reference evidence="4" key="1">
    <citation type="submission" date="2016-10" db="EMBL/GenBank/DDBJ databases">
        <authorList>
            <person name="Varghese N."/>
            <person name="Submissions S."/>
        </authorList>
    </citation>
    <scope>NUCLEOTIDE SEQUENCE [LARGE SCALE GENOMIC DNA]</scope>
    <source>
        <strain evidence="4">Jip14</strain>
    </source>
</reference>
<evidence type="ECO:0000313" key="4">
    <source>
        <dbReference type="Proteomes" id="UP000198916"/>
    </source>
</evidence>
<sequence>MKKIMDFIRTPYPAYIDPWSYLRTITIISLVIFFILYMFRPFDWWRMSEDRLLFAAAISSVATFAAMLLFYVWRYLFPTFFAERNWTLGKEMLLGIHQFTVVALAVWLVRLYFEQYYGDAPRRSFFFTWWVVFTTGTIPYLLATLLKRIYGMRLHLAEAMVLNRRLPKEIEKDEPSVFSLPKDMGIVEDFLFAESRDNYVDVYGMEGGVVKSRSIRCTLLELEACNPASAVFRCHRAFIVDLRKVLHVTGNAAGFQISVHPDLPPIPVSRSYAAAFKARMGNAIQLA</sequence>
<dbReference type="InterPro" id="IPR007492">
    <property type="entry name" value="LytTR_DNA-bd_dom"/>
</dbReference>
<feature type="domain" description="HTH LytTR-type" evidence="2">
    <location>
        <begin position="191"/>
        <end position="282"/>
    </location>
</feature>
<name>A0A1H7TVJ2_9SPHI</name>
<dbReference type="RefSeq" id="WP_090608936.1">
    <property type="nucleotide sequence ID" value="NZ_FNZR01000012.1"/>
</dbReference>
<dbReference type="SMART" id="SM00850">
    <property type="entry name" value="LytTR"/>
    <property type="match status" value="1"/>
</dbReference>